<protein>
    <recommendedName>
        <fullName evidence="4">Glutathione hydrolase proenzyme</fullName>
        <ecNumber evidence="4">2.3.2.2</ecNumber>
        <ecNumber evidence="4">3.4.19.13</ecNumber>
    </recommendedName>
    <component>
        <recommendedName>
            <fullName evidence="4">Glutathione hydrolase large chain</fullName>
        </recommendedName>
    </component>
    <component>
        <recommendedName>
            <fullName evidence="4">Glutathione hydrolase small chain</fullName>
        </recommendedName>
    </component>
</protein>
<sequence length="531" mass="57204">MSQGRSVTLARSGLVSSPHYLSAMAGVRIMDAGGNAIDAAIAANAVLNVVQPHGCGTGGDLFMLIYDAKSDGLYGLNASGRSPAAATLDWFKANGHTTMPQRGILPVTVPGVVDGWQMAIDRFGKLSMDKVLKPAIRYAEKGFGVGPNLHAAIENILQQSWCHDSWREVYAPNGEAPAEGSILKLPELARSLIQIGDKGRDAFYRGKIARALVEFSEKEGGLFTLEDLAAHQGEWVDPLSITYHGYTIYEMPPNTHGLSALQMLKLVEGLNLGEKFPTSEAIHLMVEAKKLAFADRAAYITDPAFMKVAPERLLDEDYIATRRALIDPRKPMLSIAPGSLEGDTIYLCAADGKGNAVSLIQSNYMGVGSGLVVPGWGIELQNRGAYFSLDPEHANCIAPCKRTMHTLIPSMAFRNSKPEIIFGTMGGDGQPQIHLQAYTDLINFGMNIQEAIEAPRWIHGRGMPDQPEGLQVETRFPPRLLGALSRMGHPIQRVGAWNSAMGYAQGIVINQENGLLMGGADPRADSAAAGF</sequence>
<dbReference type="EC" id="2.3.2.2" evidence="4"/>
<keyword evidence="4 5" id="KW-0012">Acyltransferase</keyword>
<accession>A0ABY9B745</accession>
<keyword evidence="6" id="KW-1185">Reference proteome</keyword>
<dbReference type="Proteomes" id="UP001431572">
    <property type="component" value="Chromosome 2"/>
</dbReference>
<keyword evidence="4" id="KW-0378">Hydrolase</keyword>
<reference evidence="5" key="1">
    <citation type="journal article" date="2024" name="Nature">
        <title>Anoxygenic phototroph of the Chloroflexota uses a type I reaction centre.</title>
        <authorList>
            <person name="Tsuji J.M."/>
            <person name="Shaw N.A."/>
            <person name="Nagashima S."/>
            <person name="Venkiteswaran J.J."/>
            <person name="Schiff S.L."/>
            <person name="Watanabe T."/>
            <person name="Fukui M."/>
            <person name="Hanada S."/>
            <person name="Tank M."/>
            <person name="Neufeld J.D."/>
        </authorList>
    </citation>
    <scope>NUCLEOTIDE SEQUENCE</scope>
    <source>
        <strain evidence="5">L227-S17</strain>
    </source>
</reference>
<dbReference type="Gene3D" id="1.10.246.130">
    <property type="match status" value="1"/>
</dbReference>
<evidence type="ECO:0000313" key="6">
    <source>
        <dbReference type="Proteomes" id="UP001431572"/>
    </source>
</evidence>
<dbReference type="InterPro" id="IPR052896">
    <property type="entry name" value="GGT-like_enzyme"/>
</dbReference>
<evidence type="ECO:0000256" key="1">
    <source>
        <dbReference type="ARBA" id="ARBA00001049"/>
    </source>
</evidence>
<dbReference type="GO" id="GO:0103068">
    <property type="term" value="F:leukotriene C4 gamma-glutamyl transferase activity"/>
    <property type="evidence" value="ECO:0007669"/>
    <property type="project" value="UniProtKB-EC"/>
</dbReference>
<proteinExistence type="inferred from homology"/>
<dbReference type="RefSeq" id="WP_341470407.1">
    <property type="nucleotide sequence ID" value="NZ_CP128400.1"/>
</dbReference>
<dbReference type="InterPro" id="IPR000101">
    <property type="entry name" value="GGT_peptidase"/>
</dbReference>
<keyword evidence="4" id="KW-0865">Zymogen</keyword>
<comment type="subunit">
    <text evidence="4">This enzyme consists of two polypeptide chains, which are synthesized in precursor form from a single polypeptide.</text>
</comment>
<dbReference type="InterPro" id="IPR043137">
    <property type="entry name" value="GGT_ssub_C"/>
</dbReference>
<name>A0ABY9B745_9CHLR</name>
<dbReference type="NCBIfam" id="TIGR00066">
    <property type="entry name" value="g_glut_trans"/>
    <property type="match status" value="1"/>
</dbReference>
<dbReference type="Gene3D" id="3.60.20.40">
    <property type="match status" value="1"/>
</dbReference>
<keyword evidence="4" id="KW-0317">Glutathione biosynthesis</keyword>
<evidence type="ECO:0000313" key="5">
    <source>
        <dbReference type="EMBL" id="WJW68501.1"/>
    </source>
</evidence>
<evidence type="ECO:0000256" key="2">
    <source>
        <dbReference type="ARBA" id="ARBA00001089"/>
    </source>
</evidence>
<dbReference type="InterPro" id="IPR029055">
    <property type="entry name" value="Ntn_hydrolases_N"/>
</dbReference>
<dbReference type="EMBL" id="CP128400">
    <property type="protein sequence ID" value="WJW68501.1"/>
    <property type="molecule type" value="Genomic_DNA"/>
</dbReference>
<comment type="PTM">
    <text evidence="4">Cleaved by autocatalysis into a large and a small subunit.</text>
</comment>
<gene>
    <name evidence="5" type="primary">ggt</name>
    <name evidence="5" type="ORF">OZ401_004115</name>
</gene>
<dbReference type="InterPro" id="IPR043138">
    <property type="entry name" value="GGT_lsub"/>
</dbReference>
<dbReference type="PANTHER" id="PTHR43881:SF5">
    <property type="entry name" value="GAMMA-GLUTAMYLTRANSPEPTIDASE"/>
    <property type="match status" value="1"/>
</dbReference>
<dbReference type="PRINTS" id="PR01210">
    <property type="entry name" value="GGTRANSPTASE"/>
</dbReference>
<dbReference type="PANTHER" id="PTHR43881">
    <property type="entry name" value="GAMMA-GLUTAMYLTRANSPEPTIDASE (AFU_ORTHOLOGUE AFUA_4G13580)"/>
    <property type="match status" value="1"/>
</dbReference>
<comment type="catalytic activity">
    <reaction evidence="3 4">
        <text>an N-terminal (5-L-glutamyl)-[peptide] + an alpha-amino acid = 5-L-glutamyl amino acid + an N-terminal L-alpha-aminoacyl-[peptide]</text>
        <dbReference type="Rhea" id="RHEA:23904"/>
        <dbReference type="Rhea" id="RHEA-COMP:9780"/>
        <dbReference type="Rhea" id="RHEA-COMP:9795"/>
        <dbReference type="ChEBI" id="CHEBI:77644"/>
        <dbReference type="ChEBI" id="CHEBI:78597"/>
        <dbReference type="ChEBI" id="CHEBI:78599"/>
        <dbReference type="ChEBI" id="CHEBI:78608"/>
        <dbReference type="EC" id="2.3.2.2"/>
    </reaction>
</comment>
<comment type="catalytic activity">
    <reaction evidence="2 4">
        <text>glutathione + H2O = L-cysteinylglycine + L-glutamate</text>
        <dbReference type="Rhea" id="RHEA:28807"/>
        <dbReference type="ChEBI" id="CHEBI:15377"/>
        <dbReference type="ChEBI" id="CHEBI:29985"/>
        <dbReference type="ChEBI" id="CHEBI:57925"/>
        <dbReference type="ChEBI" id="CHEBI:61694"/>
        <dbReference type="EC" id="3.4.19.13"/>
    </reaction>
</comment>
<evidence type="ECO:0000256" key="3">
    <source>
        <dbReference type="ARBA" id="ARBA00047417"/>
    </source>
</evidence>
<keyword evidence="4 5" id="KW-0808">Transferase</keyword>
<dbReference type="EC" id="3.4.19.13" evidence="4"/>
<evidence type="ECO:0000256" key="4">
    <source>
        <dbReference type="RuleBase" id="RU368036"/>
    </source>
</evidence>
<dbReference type="Pfam" id="PF01019">
    <property type="entry name" value="G_glu_transpept"/>
    <property type="match status" value="1"/>
</dbReference>
<comment type="pathway">
    <text evidence="4">Sulfur metabolism; glutathione metabolism.</text>
</comment>
<organism evidence="5 6">
    <name type="scientific">Candidatus Chlorohelix allophototropha</name>
    <dbReference type="NCBI Taxonomy" id="3003348"/>
    <lineage>
        <taxon>Bacteria</taxon>
        <taxon>Bacillati</taxon>
        <taxon>Chloroflexota</taxon>
        <taxon>Chloroflexia</taxon>
        <taxon>Candidatus Chloroheliales</taxon>
        <taxon>Candidatus Chloroheliaceae</taxon>
        <taxon>Candidatus Chlorohelix</taxon>
    </lineage>
</organism>
<comment type="similarity">
    <text evidence="4">Belongs to the gamma-glutamyltransferase family.</text>
</comment>
<comment type="catalytic activity">
    <reaction evidence="1 4">
        <text>an S-substituted glutathione + H2O = an S-substituted L-cysteinylglycine + L-glutamate</text>
        <dbReference type="Rhea" id="RHEA:59468"/>
        <dbReference type="ChEBI" id="CHEBI:15377"/>
        <dbReference type="ChEBI" id="CHEBI:29985"/>
        <dbReference type="ChEBI" id="CHEBI:90779"/>
        <dbReference type="ChEBI" id="CHEBI:143103"/>
        <dbReference type="EC" id="3.4.19.13"/>
    </reaction>
</comment>
<dbReference type="SUPFAM" id="SSF56235">
    <property type="entry name" value="N-terminal nucleophile aminohydrolases (Ntn hydrolases)"/>
    <property type="match status" value="1"/>
</dbReference>